<proteinExistence type="predicted"/>
<feature type="region of interest" description="Disordered" evidence="3">
    <location>
        <begin position="390"/>
        <end position="436"/>
    </location>
</feature>
<dbReference type="EMBL" id="JAGEUA010000003">
    <property type="protein sequence ID" value="KAL0993928.1"/>
    <property type="molecule type" value="Genomic_DNA"/>
</dbReference>
<feature type="region of interest" description="Disordered" evidence="3">
    <location>
        <begin position="283"/>
        <end position="345"/>
    </location>
</feature>
<feature type="domain" description="SH2" evidence="4">
    <location>
        <begin position="80"/>
        <end position="174"/>
    </location>
</feature>
<dbReference type="SMART" id="SM00252">
    <property type="entry name" value="SH2"/>
    <property type="match status" value="1"/>
</dbReference>
<gene>
    <name evidence="6" type="ORF">UPYG_G00115660</name>
</gene>
<dbReference type="InterPro" id="IPR036860">
    <property type="entry name" value="SH2_dom_sf"/>
</dbReference>
<keyword evidence="1" id="KW-0343">GTPase activation</keyword>
<dbReference type="PANTHER" id="PTHR23101:SF127">
    <property type="entry name" value="RAS AND RAB INTERACTOR 1-RELATED"/>
    <property type="match status" value="1"/>
</dbReference>
<evidence type="ECO:0000259" key="5">
    <source>
        <dbReference type="PROSITE" id="PS51205"/>
    </source>
</evidence>
<dbReference type="AlphaFoldDB" id="A0ABD0X3Q4"/>
<dbReference type="SMART" id="SM00167">
    <property type="entry name" value="VPS9"/>
    <property type="match status" value="1"/>
</dbReference>
<feature type="compositionally biased region" description="Pro residues" evidence="3">
    <location>
        <begin position="294"/>
        <end position="306"/>
    </location>
</feature>
<evidence type="ECO:0000256" key="1">
    <source>
        <dbReference type="ARBA" id="ARBA00022468"/>
    </source>
</evidence>
<dbReference type="SUPFAM" id="SSF109993">
    <property type="entry name" value="VPS9 domain"/>
    <property type="match status" value="1"/>
</dbReference>
<dbReference type="Pfam" id="PF02204">
    <property type="entry name" value="VPS9"/>
    <property type="match status" value="1"/>
</dbReference>
<dbReference type="Gene3D" id="3.30.505.10">
    <property type="entry name" value="SH2 domain"/>
    <property type="match status" value="1"/>
</dbReference>
<evidence type="ECO:0000259" key="4">
    <source>
        <dbReference type="PROSITE" id="PS50001"/>
    </source>
</evidence>
<dbReference type="Proteomes" id="UP001557470">
    <property type="component" value="Unassembled WGS sequence"/>
</dbReference>
<evidence type="ECO:0000313" key="6">
    <source>
        <dbReference type="EMBL" id="KAL0993928.1"/>
    </source>
</evidence>
<dbReference type="Pfam" id="PF23268">
    <property type="entry name" value="RIN1"/>
    <property type="match status" value="1"/>
</dbReference>
<dbReference type="PROSITE" id="PS50001">
    <property type="entry name" value="SH2"/>
    <property type="match status" value="1"/>
</dbReference>
<evidence type="ECO:0008006" key="8">
    <source>
        <dbReference type="Google" id="ProtNLM"/>
    </source>
</evidence>
<dbReference type="InterPro" id="IPR003123">
    <property type="entry name" value="VPS9"/>
</dbReference>
<name>A0ABD0X3Q4_UMBPY</name>
<feature type="domain" description="VPS9" evidence="5">
    <location>
        <begin position="668"/>
        <end position="808"/>
    </location>
</feature>
<dbReference type="InterPro" id="IPR000980">
    <property type="entry name" value="SH2"/>
</dbReference>
<evidence type="ECO:0000256" key="2">
    <source>
        <dbReference type="PROSITE-ProRule" id="PRU00191"/>
    </source>
</evidence>
<keyword evidence="7" id="KW-1185">Reference proteome</keyword>
<reference evidence="6 7" key="1">
    <citation type="submission" date="2024-06" db="EMBL/GenBank/DDBJ databases">
        <authorList>
            <person name="Pan Q."/>
            <person name="Wen M."/>
            <person name="Jouanno E."/>
            <person name="Zahm M."/>
            <person name="Klopp C."/>
            <person name="Cabau C."/>
            <person name="Louis A."/>
            <person name="Berthelot C."/>
            <person name="Parey E."/>
            <person name="Roest Crollius H."/>
            <person name="Montfort J."/>
            <person name="Robinson-Rechavi M."/>
            <person name="Bouchez O."/>
            <person name="Lampietro C."/>
            <person name="Lopez Roques C."/>
            <person name="Donnadieu C."/>
            <person name="Postlethwait J."/>
            <person name="Bobe J."/>
            <person name="Verreycken H."/>
            <person name="Guiguen Y."/>
        </authorList>
    </citation>
    <scope>NUCLEOTIDE SEQUENCE [LARGE SCALE GENOMIC DNA]</scope>
    <source>
        <strain evidence="6">Up_M1</strain>
        <tissue evidence="6">Testis</tissue>
    </source>
</reference>
<dbReference type="PROSITE" id="PS51205">
    <property type="entry name" value="VPS9"/>
    <property type="match status" value="1"/>
</dbReference>
<dbReference type="PANTHER" id="PTHR23101">
    <property type="entry name" value="RAB GDP/GTP EXCHANGE FACTOR"/>
    <property type="match status" value="1"/>
</dbReference>
<feature type="region of interest" description="Disordered" evidence="3">
    <location>
        <begin position="500"/>
        <end position="539"/>
    </location>
</feature>
<accession>A0ABD0X3Q4</accession>
<dbReference type="SUPFAM" id="SSF55550">
    <property type="entry name" value="SH2 domain"/>
    <property type="match status" value="1"/>
</dbReference>
<comment type="caution">
    <text evidence="6">The sequence shown here is derived from an EMBL/GenBank/DDBJ whole genome shotgun (WGS) entry which is preliminary data.</text>
</comment>
<protein>
    <recommendedName>
        <fullName evidence="8">Ras and Rab interactor 1</fullName>
    </recommendedName>
</protein>
<keyword evidence="2" id="KW-0727">SH2 domain</keyword>
<organism evidence="6 7">
    <name type="scientific">Umbra pygmaea</name>
    <name type="common">Eastern mudminnow</name>
    <dbReference type="NCBI Taxonomy" id="75934"/>
    <lineage>
        <taxon>Eukaryota</taxon>
        <taxon>Metazoa</taxon>
        <taxon>Chordata</taxon>
        <taxon>Craniata</taxon>
        <taxon>Vertebrata</taxon>
        <taxon>Euteleostomi</taxon>
        <taxon>Actinopterygii</taxon>
        <taxon>Neopterygii</taxon>
        <taxon>Teleostei</taxon>
        <taxon>Protacanthopterygii</taxon>
        <taxon>Esociformes</taxon>
        <taxon>Umbridae</taxon>
        <taxon>Umbra</taxon>
    </lineage>
</organism>
<sequence length="942" mass="104713">MTGACVFSIRQRPHVLSTGVYCWQQEIGILRCVSQMQDEPVYDFPEPVGEPVGERQACPQRGSLKNISVLDRLLLTHSVWLQLSINSATALHILQREPPGTFLVRKSNTSQKKVLCVRLTDDSIPSFVKQFVIREVDSTFSLERAALSFPDLCRLIAFYCVSRDVLPFPLQLPVAIVKASSHKQLESISHMGVEFWSSPLNFRGPCTGPQPANTPLSPAPEDCDTPEESPTLFQEFCHIQTRSPGELNCGAAGQGALCFINPLFLQLQPDGLHRRQQFKRSLKVRVSTENSSPLSPPVAPPPPPPLLAKSKCKKIQPASELTEARVKGEGGKAPSRETSDYSQPCLVLPNLPRKIRGAPVLSPTAEDDYHVPLGLLPVLAQEKGDEKENVTEKVGHLPGPAQEKGVRNEDGEMDGVTEEEEPGLLPGLNQEKGEKKGVTEEELCLLQGLTLEEGFEKKGEIEEEVSLLRGLTQEEGGKEGVTEEEVGLLLEQKYAPSLSELDSSSSLSSLEEAEEVSPQRPTFTRGTSNPSPQCTMRRRQPVSALRQLSAAFMSFFKPEKRVGRLVEDLSCDRRTAFGALVQDFLSQQRETIKPQCQRSAVEILQSIRLFLSHAKAFMLECGELEPPIETLVPEDEIDLVLEKAMFRCVLKPLKGQIDRTLKALHEQEGSNQRMADSLAAARGKTPLECFGVRVVVPDAAGVEKVRQKLVLMSRAYSPIDKVVLLLQVCKLIYQAMTEHSAQEYGADDFLPALSYVLVQCNMPELSIEVEYMMELLESSWLTGEGGYYLTSVYASLCLIQSQPEAVPPCGLTQEARNSLKNWSRRRNSHAQNQKNLRAHLRCVRVLFQDGEKSLRKTLQWKEGDDVEALTQLCAAKFTVDNPELYKLHWRIQGELQALPAQAQIQDLLGDSCSRTPLIYHPANQEGLKIHKLTKEEAVDLVE</sequence>
<dbReference type="InterPro" id="IPR045046">
    <property type="entry name" value="Vps9-like"/>
</dbReference>
<dbReference type="Pfam" id="PF00017">
    <property type="entry name" value="SH2"/>
    <property type="match status" value="1"/>
</dbReference>
<dbReference type="GO" id="GO:0005096">
    <property type="term" value="F:GTPase activator activity"/>
    <property type="evidence" value="ECO:0007669"/>
    <property type="project" value="UniProtKB-KW"/>
</dbReference>
<feature type="compositionally biased region" description="Acidic residues" evidence="3">
    <location>
        <begin position="411"/>
        <end position="422"/>
    </location>
</feature>
<dbReference type="Gene3D" id="1.20.1050.80">
    <property type="entry name" value="VPS9 domain"/>
    <property type="match status" value="1"/>
</dbReference>
<feature type="compositionally biased region" description="Basic and acidic residues" evidence="3">
    <location>
        <begin position="322"/>
        <end position="339"/>
    </location>
</feature>
<evidence type="ECO:0000313" key="7">
    <source>
        <dbReference type="Proteomes" id="UP001557470"/>
    </source>
</evidence>
<feature type="compositionally biased region" description="Polar residues" evidence="3">
    <location>
        <begin position="519"/>
        <end position="534"/>
    </location>
</feature>
<dbReference type="InterPro" id="IPR037191">
    <property type="entry name" value="VPS9_dom_sf"/>
</dbReference>
<feature type="compositionally biased region" description="Low complexity" evidence="3">
    <location>
        <begin position="500"/>
        <end position="510"/>
    </location>
</feature>
<evidence type="ECO:0000256" key="3">
    <source>
        <dbReference type="SAM" id="MobiDB-lite"/>
    </source>
</evidence>